<accession>A0A1E1MBK1</accession>
<proteinExistence type="predicted"/>
<feature type="region of interest" description="Disordered" evidence="1">
    <location>
        <begin position="279"/>
        <end position="303"/>
    </location>
</feature>
<name>A0A1E1MBK1_RHYSE</name>
<feature type="compositionally biased region" description="Polar residues" evidence="1">
    <location>
        <begin position="284"/>
        <end position="302"/>
    </location>
</feature>
<feature type="compositionally biased region" description="Low complexity" evidence="1">
    <location>
        <begin position="337"/>
        <end position="350"/>
    </location>
</feature>
<evidence type="ECO:0000313" key="2">
    <source>
        <dbReference type="EMBL" id="CZT46105.1"/>
    </source>
</evidence>
<dbReference type="AlphaFoldDB" id="A0A1E1MBK1"/>
<feature type="compositionally biased region" description="Basic and acidic residues" evidence="1">
    <location>
        <begin position="366"/>
        <end position="379"/>
    </location>
</feature>
<feature type="region of interest" description="Disordered" evidence="1">
    <location>
        <begin position="58"/>
        <end position="219"/>
    </location>
</feature>
<dbReference type="Proteomes" id="UP000177625">
    <property type="component" value="Unassembled WGS sequence"/>
</dbReference>
<protein>
    <submittedName>
        <fullName evidence="2">Uncharacterized protein</fullName>
    </submittedName>
</protein>
<feature type="compositionally biased region" description="Polar residues" evidence="1">
    <location>
        <begin position="139"/>
        <end position="149"/>
    </location>
</feature>
<keyword evidence="3" id="KW-1185">Reference proteome</keyword>
<dbReference type="EMBL" id="FJVC01000236">
    <property type="protein sequence ID" value="CZT46105.1"/>
    <property type="molecule type" value="Genomic_DNA"/>
</dbReference>
<evidence type="ECO:0000313" key="3">
    <source>
        <dbReference type="Proteomes" id="UP000177625"/>
    </source>
</evidence>
<feature type="region of interest" description="Disordered" evidence="1">
    <location>
        <begin position="316"/>
        <end position="445"/>
    </location>
</feature>
<feature type="region of interest" description="Disordered" evidence="1">
    <location>
        <begin position="1"/>
        <end position="34"/>
    </location>
</feature>
<feature type="compositionally biased region" description="Basic and acidic residues" evidence="1">
    <location>
        <begin position="326"/>
        <end position="336"/>
    </location>
</feature>
<evidence type="ECO:0000256" key="1">
    <source>
        <dbReference type="SAM" id="MobiDB-lite"/>
    </source>
</evidence>
<reference evidence="3" key="1">
    <citation type="submission" date="2016-03" db="EMBL/GenBank/DDBJ databases">
        <authorList>
            <person name="Guldener U."/>
        </authorList>
    </citation>
    <scope>NUCLEOTIDE SEQUENCE [LARGE SCALE GENOMIC DNA]</scope>
</reference>
<feature type="compositionally biased region" description="Basic and acidic residues" evidence="1">
    <location>
        <begin position="58"/>
        <end position="80"/>
    </location>
</feature>
<organism evidence="2 3">
    <name type="scientific">Rhynchosporium secalis</name>
    <name type="common">Barley scald fungus</name>
    <dbReference type="NCBI Taxonomy" id="38038"/>
    <lineage>
        <taxon>Eukaryota</taxon>
        <taxon>Fungi</taxon>
        <taxon>Dikarya</taxon>
        <taxon>Ascomycota</taxon>
        <taxon>Pezizomycotina</taxon>
        <taxon>Leotiomycetes</taxon>
        <taxon>Helotiales</taxon>
        <taxon>Ploettnerulaceae</taxon>
        <taxon>Rhynchosporium</taxon>
    </lineage>
</organism>
<feature type="compositionally biased region" description="Low complexity" evidence="1">
    <location>
        <begin position="380"/>
        <end position="389"/>
    </location>
</feature>
<sequence>MSLDLYMPRTSRGRPAGTLFEDDSDGDRGDFDEEELERTILGMGLDFVRFGKRASRVGKESIGEKGKEKGGSKGSDLSDRADDDEESWTEHSEGSHGVALGMGFGKDEGIVLSGGLNGEDTGSSEGFGLTIDGAISDDPATSTTSTQVYVSPYSFSEDRPSTTLHPVAADRAQSSKSRIMRSPVRRKRADSFATDHGGSEESDIGNGEPSSRFGGFGGRRLRGRRASTLDVVPFPELDSAGGDVAMERNGWGATMQRFDTDVAMERRGTGVAMERTVSHRYSRSDTITQSTRPRPLSGSSYRGTEMLGGGSGLGFGMGMDSSTGGPRRDNFTRPQRDSASGDLGLSSALDMATGAAPRRGGVAMERGGEAKTIRSDDTTRSYSLTSRSLPTRRRRSTVVARPRLELGSNTTTATGTAREGSGTRTGDDDDDGDKKESITAQFLDF</sequence>
<gene>
    <name evidence="2" type="ORF">RSE6_06490</name>
</gene>
<feature type="compositionally biased region" description="Acidic residues" evidence="1">
    <location>
        <begin position="20"/>
        <end position="34"/>
    </location>
</feature>